<sequence length="824" mass="93942">MVSIQEARSIVDRNRQQLRQQQQQVDTARKNIEETRLRELSRQELQVRSLQEKLEREKSGIKLEGLKGQELKKLSPIQKDLDTARKQIDTFDAQVKSAEVAEAKQKATEAAFEKARNIFLSKDPRAIFALETREERKFFKQLQAERKTSIEEAIKKGKEELVIQGFKLKNIKEITKKGELFPSTLQVVSEKALIEKLKPVRVEPVKKLSIIRRLKIRKPEKITIRKLPPRPLTTRKINFGNPREFAKSFNQATGSKSFTIAIPLRRENGKIFVQDFSFKFKDGRIVKTKPLSSGLVSEDKFLAADKRRRDRNPGFTFGDTRITKPILLKKTDIQKVSTAIKEFFIGRGGEEAVAIGLKPFKTKVTGRQIRDFLRTKGIGGKVAGEFIPTRPQDVLLLVTLGGLISAGTPLISKGTVLGLQAFGALNALDTEKPPETRIAGTIVAIAPFFSTKKGDIPIFPKGKKGQAGRFQLLEDFFKKQDKKKADLDKVQTNLQFKQVGKKIVDKTTTEKIADIRKIFDKIRETKDPKLRKLQVDGAITFLERTYGRKGAQILFRDFIEQEGFILKPKQDVPNVFQKFVQKESATLGKQKLSKVKVKEPEVFFVSSAQQTKQKERQKQRVITTQADLLVQGQTFFQATKEVQKLAEETKTKQKVAQSLFSALVSAQRPRLKDKVGKAIRILKKPTPIFKLPKGVKQTDLIRAIQKLGKKNAVDIIVGMKLKKRKVIGKRLPPFKALRKAQKFVDKNIEASFLLKPTGKKSKQKDIKPFNASFKFRPSKVNPLFQVERRKFRLDSPTEVRQLKIFKGKIPRGIFPKIKKKRKKK</sequence>
<evidence type="ECO:0000256" key="1">
    <source>
        <dbReference type="SAM" id="Coils"/>
    </source>
</evidence>
<proteinExistence type="predicted"/>
<reference evidence="2" key="1">
    <citation type="journal article" date="2015" name="Nature">
        <title>Complex archaea that bridge the gap between prokaryotes and eukaryotes.</title>
        <authorList>
            <person name="Spang A."/>
            <person name="Saw J.H."/>
            <person name="Jorgensen S.L."/>
            <person name="Zaremba-Niedzwiedzka K."/>
            <person name="Martijn J."/>
            <person name="Lind A.E."/>
            <person name="van Eijk R."/>
            <person name="Schleper C."/>
            <person name="Guy L."/>
            <person name="Ettema T.J."/>
        </authorList>
    </citation>
    <scope>NUCLEOTIDE SEQUENCE</scope>
</reference>
<evidence type="ECO:0000313" key="2">
    <source>
        <dbReference type="EMBL" id="KKN18650.1"/>
    </source>
</evidence>
<name>A0A0F9NGH1_9ZZZZ</name>
<dbReference type="AlphaFoldDB" id="A0A0F9NGH1"/>
<organism evidence="2">
    <name type="scientific">marine sediment metagenome</name>
    <dbReference type="NCBI Taxonomy" id="412755"/>
    <lineage>
        <taxon>unclassified sequences</taxon>
        <taxon>metagenomes</taxon>
        <taxon>ecological metagenomes</taxon>
    </lineage>
</organism>
<gene>
    <name evidence="2" type="ORF">LCGC14_0953650</name>
</gene>
<comment type="caution">
    <text evidence="2">The sequence shown here is derived from an EMBL/GenBank/DDBJ whole genome shotgun (WGS) entry which is preliminary data.</text>
</comment>
<dbReference type="EMBL" id="LAZR01003407">
    <property type="protein sequence ID" value="KKN18650.1"/>
    <property type="molecule type" value="Genomic_DNA"/>
</dbReference>
<accession>A0A0F9NGH1</accession>
<feature type="coiled-coil region" evidence="1">
    <location>
        <begin position="4"/>
        <end position="101"/>
    </location>
</feature>
<keyword evidence="1" id="KW-0175">Coiled coil</keyword>
<protein>
    <submittedName>
        <fullName evidence="2">Uncharacterized protein</fullName>
    </submittedName>
</protein>